<organism evidence="1 2">
    <name type="scientific">Chiloscyllium punctatum</name>
    <name type="common">Brownbanded bambooshark</name>
    <name type="synonym">Hemiscyllium punctatum</name>
    <dbReference type="NCBI Taxonomy" id="137246"/>
    <lineage>
        <taxon>Eukaryota</taxon>
        <taxon>Metazoa</taxon>
        <taxon>Chordata</taxon>
        <taxon>Craniata</taxon>
        <taxon>Vertebrata</taxon>
        <taxon>Chondrichthyes</taxon>
        <taxon>Elasmobranchii</taxon>
        <taxon>Galeomorphii</taxon>
        <taxon>Galeoidea</taxon>
        <taxon>Orectolobiformes</taxon>
        <taxon>Hemiscylliidae</taxon>
        <taxon>Chiloscyllium</taxon>
    </lineage>
</organism>
<proteinExistence type="predicted"/>
<name>A0A401TV17_CHIPU</name>
<evidence type="ECO:0000313" key="2">
    <source>
        <dbReference type="Proteomes" id="UP000287033"/>
    </source>
</evidence>
<protein>
    <submittedName>
        <fullName evidence="1">Uncharacterized protein</fullName>
    </submittedName>
</protein>
<dbReference type="EMBL" id="BEZZ01186065">
    <property type="protein sequence ID" value="GCC46468.1"/>
    <property type="molecule type" value="Genomic_DNA"/>
</dbReference>
<sequence length="211" mass="23404">MGPGFRRDDTWDFLPLQIRALDHLAEPQPAGPFDPLQLQLLQRVMIGRAGVDLDAGQQRRHFDISKIVRLRHDVVAAEVALALLEHDLEHLRHRVGVETVALLRVAVGKVLRHEGEEILHAGIIGPGRIGDVLHISRRDRALRLVEADGRNGRGDRCRAAGDEMHRLPAELIDLADRLRAELCRGARDQHVGIGAAQRDDLGIDGRIGDLV</sequence>
<accession>A0A401TV17</accession>
<evidence type="ECO:0000313" key="1">
    <source>
        <dbReference type="EMBL" id="GCC46468.1"/>
    </source>
</evidence>
<keyword evidence="2" id="KW-1185">Reference proteome</keyword>
<reference evidence="1 2" key="1">
    <citation type="journal article" date="2018" name="Nat. Ecol. Evol.">
        <title>Shark genomes provide insights into elasmobranch evolution and the origin of vertebrates.</title>
        <authorList>
            <person name="Hara Y"/>
            <person name="Yamaguchi K"/>
            <person name="Onimaru K"/>
            <person name="Kadota M"/>
            <person name="Koyanagi M"/>
            <person name="Keeley SD"/>
            <person name="Tatsumi K"/>
            <person name="Tanaka K"/>
            <person name="Motone F"/>
            <person name="Kageyama Y"/>
            <person name="Nozu R"/>
            <person name="Adachi N"/>
            <person name="Nishimura O"/>
            <person name="Nakagawa R"/>
            <person name="Tanegashima C"/>
            <person name="Kiyatake I"/>
            <person name="Matsumoto R"/>
            <person name="Murakumo K"/>
            <person name="Nishida K"/>
            <person name="Terakita A"/>
            <person name="Kuratani S"/>
            <person name="Sato K"/>
            <person name="Hyodo S Kuraku.S."/>
        </authorList>
    </citation>
    <scope>NUCLEOTIDE SEQUENCE [LARGE SCALE GENOMIC DNA]</scope>
</reference>
<gene>
    <name evidence="1" type="ORF">chiPu_0030537</name>
</gene>
<dbReference type="AlphaFoldDB" id="A0A401TV17"/>
<dbReference type="Proteomes" id="UP000287033">
    <property type="component" value="Unassembled WGS sequence"/>
</dbReference>
<feature type="non-terminal residue" evidence="1">
    <location>
        <position position="211"/>
    </location>
</feature>
<comment type="caution">
    <text evidence="1">The sequence shown here is derived from an EMBL/GenBank/DDBJ whole genome shotgun (WGS) entry which is preliminary data.</text>
</comment>